<evidence type="ECO:0000256" key="6">
    <source>
        <dbReference type="SAM" id="Phobius"/>
    </source>
</evidence>
<proteinExistence type="inferred from homology"/>
<feature type="domain" description="Major facilitator superfamily (MFS) profile" evidence="7">
    <location>
        <begin position="432"/>
        <end position="670"/>
    </location>
</feature>
<dbReference type="Proteomes" id="UP000283509">
    <property type="component" value="Unassembled WGS sequence"/>
</dbReference>
<feature type="transmembrane region" description="Helical" evidence="6">
    <location>
        <begin position="388"/>
        <end position="411"/>
    </location>
</feature>
<dbReference type="AlphaFoldDB" id="A0A3R7LX79"/>
<dbReference type="PANTHER" id="PTHR16172:SF30">
    <property type="entry name" value="SUGAR BABY, ISOFORM C"/>
    <property type="match status" value="1"/>
</dbReference>
<keyword evidence="9" id="KW-1185">Reference proteome</keyword>
<dbReference type="PANTHER" id="PTHR16172">
    <property type="entry name" value="MAJOR FACILITATOR SUPERFAMILY DOMAIN-CONTAINING PROTEIN 6-LIKE"/>
    <property type="match status" value="1"/>
</dbReference>
<organism evidence="8 9">
    <name type="scientific">Penaeus vannamei</name>
    <name type="common">Whiteleg shrimp</name>
    <name type="synonym">Litopenaeus vannamei</name>
    <dbReference type="NCBI Taxonomy" id="6689"/>
    <lineage>
        <taxon>Eukaryota</taxon>
        <taxon>Metazoa</taxon>
        <taxon>Ecdysozoa</taxon>
        <taxon>Arthropoda</taxon>
        <taxon>Crustacea</taxon>
        <taxon>Multicrustacea</taxon>
        <taxon>Malacostraca</taxon>
        <taxon>Eumalacostraca</taxon>
        <taxon>Eucarida</taxon>
        <taxon>Decapoda</taxon>
        <taxon>Dendrobranchiata</taxon>
        <taxon>Penaeoidea</taxon>
        <taxon>Penaeidae</taxon>
        <taxon>Penaeus</taxon>
    </lineage>
</organism>
<name>A0A3R7LX79_PENVA</name>
<dbReference type="InterPro" id="IPR051717">
    <property type="entry name" value="MFS_MFSD6"/>
</dbReference>
<dbReference type="PROSITE" id="PS50850">
    <property type="entry name" value="MFS"/>
    <property type="match status" value="1"/>
</dbReference>
<evidence type="ECO:0000313" key="8">
    <source>
        <dbReference type="EMBL" id="ROT66911.1"/>
    </source>
</evidence>
<dbReference type="InterPro" id="IPR024989">
    <property type="entry name" value="MFS_assoc_dom"/>
</dbReference>
<dbReference type="GO" id="GO:0016020">
    <property type="term" value="C:membrane"/>
    <property type="evidence" value="ECO:0007669"/>
    <property type="project" value="UniProtKB-SubCell"/>
</dbReference>
<evidence type="ECO:0000313" key="9">
    <source>
        <dbReference type="Proteomes" id="UP000283509"/>
    </source>
</evidence>
<evidence type="ECO:0000256" key="4">
    <source>
        <dbReference type="ARBA" id="ARBA00022989"/>
    </source>
</evidence>
<evidence type="ECO:0000256" key="1">
    <source>
        <dbReference type="ARBA" id="ARBA00004141"/>
    </source>
</evidence>
<dbReference type="InterPro" id="IPR036259">
    <property type="entry name" value="MFS_trans_sf"/>
</dbReference>
<gene>
    <name evidence="8" type="ORF">C7M84_015037</name>
</gene>
<accession>A0A3R7LX79</accession>
<keyword evidence="5 6" id="KW-0472">Membrane</keyword>
<feature type="transmembrane region" description="Helical" evidence="6">
    <location>
        <begin position="111"/>
        <end position="132"/>
    </location>
</feature>
<feature type="transmembrane region" description="Helical" evidence="6">
    <location>
        <begin position="139"/>
        <end position="158"/>
    </location>
</feature>
<sequence>MHITLKTSRWNLAAHLNSRAASVTQGFTCARRRLAPRKPRISRRHPGAGPNLCPIRVPRPQDSFADMAPKINKKLLPLKVHYFLKYGGIALLPFLPVVVRQKGVPAQGVGLMWTVTPLASAKAAITFGALADALKIHRAIFLVGLAILGASFTAMFFVPSIPWREMDAPVSSTVELLCKEDTTSLGICPGAGKPENSILPLFLDCDSNDVVSAGVMDEWTSGNCSLQCNLPYSLDDDRDDVGEGTEITVLLGVDPPHQLCNNGTCLMSVGVDLDKYFHKKNNLSCGVTYHGTCRYVCGAKSGEHKDTTLTHLLKTGEFWLMFLCLMLVYGSNSTTTTMADTVCFYLLGQDRHKYGHQRLWGSLAWGIVGMASGALVDLFSVGQPKVNYLPALVIAVTFLTLNVIASTKITFEVPKKEKLTASTMYNTFCSPRMIVFLMTVLVLGMTMGIQWTFLLIVVEDVANVWDPTFPYIKLLQGLLVGSDCFLGDVPFLYISSYIIKKLGNILTFLMVLVVFSIRHLLYSAVVNPWYFLPVSLLHGLSFSVFYPNMMSYASSMAPKGVQAMMQGTVKSFFIGGSAVGGFLGGTLIETVGGSKTFLYLGLFLAVYTMIFAAVQLLIYKIHPENPQGEWMTRRLQLNLMGRGFSNRGLRSVVRVGQEVIGDGMQYARFA</sequence>
<reference evidence="8 9" key="1">
    <citation type="submission" date="2018-04" db="EMBL/GenBank/DDBJ databases">
        <authorList>
            <person name="Zhang X."/>
            <person name="Yuan J."/>
            <person name="Li F."/>
            <person name="Xiang J."/>
        </authorList>
    </citation>
    <scope>NUCLEOTIDE SEQUENCE [LARGE SCALE GENOMIC DNA]</scope>
    <source>
        <tissue evidence="8">Muscle</tissue>
    </source>
</reference>
<evidence type="ECO:0000256" key="5">
    <source>
        <dbReference type="ARBA" id="ARBA00023136"/>
    </source>
</evidence>
<dbReference type="OrthoDB" id="515887at2759"/>
<dbReference type="Pfam" id="PF12832">
    <property type="entry name" value="MFS_1_like"/>
    <property type="match status" value="1"/>
</dbReference>
<evidence type="ECO:0000259" key="7">
    <source>
        <dbReference type="PROSITE" id="PS50850"/>
    </source>
</evidence>
<reference evidence="8 9" key="2">
    <citation type="submission" date="2019-01" db="EMBL/GenBank/DDBJ databases">
        <title>The decoding of complex shrimp genome reveals the adaptation for benthos swimmer, frequently molting mechanism and breeding impact on genome.</title>
        <authorList>
            <person name="Sun Y."/>
            <person name="Gao Y."/>
            <person name="Yu Y."/>
        </authorList>
    </citation>
    <scope>NUCLEOTIDE SEQUENCE [LARGE SCALE GENOMIC DNA]</scope>
    <source>
        <tissue evidence="8">Muscle</tissue>
    </source>
</reference>
<feature type="transmembrane region" description="Helical" evidence="6">
    <location>
        <begin position="80"/>
        <end position="99"/>
    </location>
</feature>
<feature type="transmembrane region" description="Helical" evidence="6">
    <location>
        <begin position="432"/>
        <end position="454"/>
    </location>
</feature>
<comment type="similarity">
    <text evidence="2">Belongs to the major facilitator superfamily. MFSD6 family.</text>
</comment>
<feature type="transmembrane region" description="Helical" evidence="6">
    <location>
        <begin position="359"/>
        <end position="382"/>
    </location>
</feature>
<comment type="caution">
    <text evidence="8">The sequence shown here is derived from an EMBL/GenBank/DDBJ whole genome shotgun (WGS) entry which is preliminary data.</text>
</comment>
<keyword evidence="3 6" id="KW-0812">Transmembrane</keyword>
<dbReference type="GO" id="GO:0022857">
    <property type="term" value="F:transmembrane transporter activity"/>
    <property type="evidence" value="ECO:0007669"/>
    <property type="project" value="InterPro"/>
</dbReference>
<feature type="transmembrane region" description="Helical" evidence="6">
    <location>
        <begin position="528"/>
        <end position="546"/>
    </location>
</feature>
<feature type="transmembrane region" description="Helical" evidence="6">
    <location>
        <begin position="318"/>
        <end position="347"/>
    </location>
</feature>
<dbReference type="SUPFAM" id="SSF103473">
    <property type="entry name" value="MFS general substrate transporter"/>
    <property type="match status" value="1"/>
</dbReference>
<evidence type="ECO:0000256" key="3">
    <source>
        <dbReference type="ARBA" id="ARBA00022692"/>
    </source>
</evidence>
<evidence type="ECO:0000256" key="2">
    <source>
        <dbReference type="ARBA" id="ARBA00005241"/>
    </source>
</evidence>
<dbReference type="EMBL" id="QCYY01002878">
    <property type="protein sequence ID" value="ROT66911.1"/>
    <property type="molecule type" value="Genomic_DNA"/>
</dbReference>
<feature type="transmembrane region" description="Helical" evidence="6">
    <location>
        <begin position="567"/>
        <end position="585"/>
    </location>
</feature>
<keyword evidence="4 6" id="KW-1133">Transmembrane helix</keyword>
<dbReference type="Gene3D" id="1.20.1250.20">
    <property type="entry name" value="MFS general substrate transporter like domains"/>
    <property type="match status" value="2"/>
</dbReference>
<dbReference type="InterPro" id="IPR020846">
    <property type="entry name" value="MFS_dom"/>
</dbReference>
<comment type="subcellular location">
    <subcellularLocation>
        <location evidence="1">Membrane</location>
        <topology evidence="1">Multi-pass membrane protein</topology>
    </subcellularLocation>
</comment>
<feature type="transmembrane region" description="Helical" evidence="6">
    <location>
        <begin position="597"/>
        <end position="619"/>
    </location>
</feature>
<protein>
    <recommendedName>
        <fullName evidence="7">Major facilitator superfamily (MFS) profile domain-containing protein</fullName>
    </recommendedName>
</protein>